<accession>X0Z797</accession>
<dbReference type="AlphaFoldDB" id="X0Z797"/>
<reference evidence="1" key="1">
    <citation type="journal article" date="2014" name="Front. Microbiol.">
        <title>High frequency of phylogenetically diverse reductive dehalogenase-homologous genes in deep subseafloor sedimentary metagenomes.</title>
        <authorList>
            <person name="Kawai M."/>
            <person name="Futagami T."/>
            <person name="Toyoda A."/>
            <person name="Takaki Y."/>
            <person name="Nishi S."/>
            <person name="Hori S."/>
            <person name="Arai W."/>
            <person name="Tsubouchi T."/>
            <person name="Morono Y."/>
            <person name="Uchiyama I."/>
            <person name="Ito T."/>
            <person name="Fujiyama A."/>
            <person name="Inagaki F."/>
            <person name="Takami H."/>
        </authorList>
    </citation>
    <scope>NUCLEOTIDE SEQUENCE</scope>
    <source>
        <strain evidence="1">Expedition CK06-06</strain>
    </source>
</reference>
<organism evidence="1">
    <name type="scientific">marine sediment metagenome</name>
    <dbReference type="NCBI Taxonomy" id="412755"/>
    <lineage>
        <taxon>unclassified sequences</taxon>
        <taxon>metagenomes</taxon>
        <taxon>ecological metagenomes</taxon>
    </lineage>
</organism>
<comment type="caution">
    <text evidence="1">The sequence shown here is derived from an EMBL/GenBank/DDBJ whole genome shotgun (WGS) entry which is preliminary data.</text>
</comment>
<evidence type="ECO:0000313" key="1">
    <source>
        <dbReference type="EMBL" id="GAG65270.1"/>
    </source>
</evidence>
<name>X0Z797_9ZZZZ</name>
<protein>
    <submittedName>
        <fullName evidence="1">Uncharacterized protein</fullName>
    </submittedName>
</protein>
<sequence length="310" mass="34611">DSLQLNIELDDTDGHVKDIYLTHDVHKRPAKVYLTYKGLNIADKILLFTGQVVTPFEWDEGKRSLSFTLLSRLEETEVGFSMEEGDFPNIPEEALGEAWPLVFGKVCHIPAVQIRAARRGYLLAGEGMHDFTLHPRICQANNIQCPSANAGSHVSYHQGANNDWSTSTDTQSSPSMECVNRRFGEICKLKDLLDQQMAYEHPTLSIYDGTSFPQGQTVTIWIDGAKFGGSFNGNTFTISDRTHPEYATFNHVACRYIRDRYYGNVHGHVTGNWARLSGRPGSLSCTRIRSWTGPITPTQPSSAWEASTPP</sequence>
<feature type="non-terminal residue" evidence="1">
    <location>
        <position position="1"/>
    </location>
</feature>
<proteinExistence type="predicted"/>
<dbReference type="EMBL" id="BART01009243">
    <property type="protein sequence ID" value="GAG65270.1"/>
    <property type="molecule type" value="Genomic_DNA"/>
</dbReference>
<gene>
    <name evidence="1" type="ORF">S01H4_20541</name>
</gene>